<dbReference type="EMBL" id="MVGT01003947">
    <property type="protein sequence ID" value="OVA02938.1"/>
    <property type="molecule type" value="Genomic_DNA"/>
</dbReference>
<organism evidence="1 2">
    <name type="scientific">Macleaya cordata</name>
    <name type="common">Five-seeded plume-poppy</name>
    <name type="synonym">Bocconia cordata</name>
    <dbReference type="NCBI Taxonomy" id="56857"/>
    <lineage>
        <taxon>Eukaryota</taxon>
        <taxon>Viridiplantae</taxon>
        <taxon>Streptophyta</taxon>
        <taxon>Embryophyta</taxon>
        <taxon>Tracheophyta</taxon>
        <taxon>Spermatophyta</taxon>
        <taxon>Magnoliopsida</taxon>
        <taxon>Ranunculales</taxon>
        <taxon>Papaveraceae</taxon>
        <taxon>Papaveroideae</taxon>
        <taxon>Macleaya</taxon>
    </lineage>
</organism>
<evidence type="ECO:0000313" key="1">
    <source>
        <dbReference type="EMBL" id="OVA02938.1"/>
    </source>
</evidence>
<sequence>MEEEEIWKCRKHPSKNRSTGICPTCLRDRLISLCPDCANLRPCPCCPSSSSSSSSSSSFSSDFQRSAIGVGVVGRMSNLIENEPAFQRSRSAAFPFLRSRLSDKDSEIGLPPSGKGSKSSFWSVFKMHNKSKKVEEPNKEDEMKKMMIRSQSVGISCYSDRDQTPASDVRLKGRSWYFPSPIKVFRQPKSAKINQERSPLCRG</sequence>
<evidence type="ECO:0000313" key="2">
    <source>
        <dbReference type="Proteomes" id="UP000195402"/>
    </source>
</evidence>
<comment type="caution">
    <text evidence="1">The sequence shown here is derived from an EMBL/GenBank/DDBJ whole genome shotgun (WGS) entry which is preliminary data.</text>
</comment>
<dbReference type="InParanoid" id="A0A200PXK6"/>
<dbReference type="Pfam" id="PF05340">
    <property type="entry name" value="DUF740"/>
    <property type="match status" value="1"/>
</dbReference>
<reference evidence="1 2" key="1">
    <citation type="journal article" date="2017" name="Mol. Plant">
        <title>The Genome of Medicinal Plant Macleaya cordata Provides New Insights into Benzylisoquinoline Alkaloids Metabolism.</title>
        <authorList>
            <person name="Liu X."/>
            <person name="Liu Y."/>
            <person name="Huang P."/>
            <person name="Ma Y."/>
            <person name="Qing Z."/>
            <person name="Tang Q."/>
            <person name="Cao H."/>
            <person name="Cheng P."/>
            <person name="Zheng Y."/>
            <person name="Yuan Z."/>
            <person name="Zhou Y."/>
            <person name="Liu J."/>
            <person name="Tang Z."/>
            <person name="Zhuo Y."/>
            <person name="Zhang Y."/>
            <person name="Yu L."/>
            <person name="Huang J."/>
            <person name="Yang P."/>
            <person name="Peng Q."/>
            <person name="Zhang J."/>
            <person name="Jiang W."/>
            <person name="Zhang Z."/>
            <person name="Lin K."/>
            <person name="Ro D.K."/>
            <person name="Chen X."/>
            <person name="Xiong X."/>
            <person name="Shang Y."/>
            <person name="Huang S."/>
            <person name="Zeng J."/>
        </authorList>
    </citation>
    <scope>NUCLEOTIDE SEQUENCE [LARGE SCALE GENOMIC DNA]</scope>
    <source>
        <strain evidence="2">cv. BLH2017</strain>
        <tissue evidence="1">Root</tissue>
    </source>
</reference>
<accession>A0A200PXK6</accession>
<dbReference type="Proteomes" id="UP000195402">
    <property type="component" value="Unassembled WGS sequence"/>
</dbReference>
<dbReference type="PANTHER" id="PTHR34197">
    <property type="entry name" value="OS04G0591300 PROTEIN"/>
    <property type="match status" value="1"/>
</dbReference>
<gene>
    <name evidence="1" type="ORF">BVC80_9095g143</name>
</gene>
<dbReference type="AlphaFoldDB" id="A0A200PXK6"/>
<dbReference type="OrthoDB" id="691764at2759"/>
<dbReference type="FunCoup" id="A0A200PXK6">
    <property type="interactions" value="16"/>
</dbReference>
<dbReference type="InterPro" id="IPR008004">
    <property type="entry name" value="OCTOPUS-like"/>
</dbReference>
<protein>
    <submittedName>
        <fullName evidence="1">Uncharacterized protein</fullName>
    </submittedName>
</protein>
<dbReference type="OMA" id="EEVWKCA"/>
<name>A0A200PXK6_MACCD</name>
<keyword evidence="2" id="KW-1185">Reference proteome</keyword>
<dbReference type="PANTHER" id="PTHR34197:SF2">
    <property type="entry name" value="OS04G0591300 PROTEIN"/>
    <property type="match status" value="1"/>
</dbReference>
<dbReference type="STRING" id="56857.A0A200PXK6"/>
<proteinExistence type="predicted"/>